<name>A0A0H4WXR3_9BACT</name>
<sequence>MSPLCLPEIRAPSHAGRQGHVRQCIKASARDAYGTEAIERL</sequence>
<accession>A0A0H4WXR3</accession>
<dbReference type="Proteomes" id="UP000009026">
    <property type="component" value="Chromosome"/>
</dbReference>
<dbReference type="KEGG" id="mym:A176_005113"/>
<keyword evidence="2" id="KW-1185">Reference proteome</keyword>
<dbReference type="PATRIC" id="fig|1297742.4.peg.5174"/>
<organism evidence="1 2">
    <name type="scientific">Pseudomyxococcus hansupus</name>
    <dbReference type="NCBI Taxonomy" id="1297742"/>
    <lineage>
        <taxon>Bacteria</taxon>
        <taxon>Pseudomonadati</taxon>
        <taxon>Myxococcota</taxon>
        <taxon>Myxococcia</taxon>
        <taxon>Myxococcales</taxon>
        <taxon>Cystobacterineae</taxon>
        <taxon>Myxococcaceae</taxon>
        <taxon>Pseudomyxococcus</taxon>
    </lineage>
</organism>
<dbReference type="AlphaFoldDB" id="A0A0H4WXR3"/>
<evidence type="ECO:0000313" key="1">
    <source>
        <dbReference type="EMBL" id="AKQ68201.1"/>
    </source>
</evidence>
<reference evidence="1 2" key="1">
    <citation type="journal article" date="2016" name="PLoS ONE">
        <title>Complete Genome Sequence and Comparative Genomics of a Novel Myxobacterium Myxococcus hansupus.</title>
        <authorList>
            <person name="Sharma G."/>
            <person name="Narwani T."/>
            <person name="Subramanian S."/>
        </authorList>
    </citation>
    <scope>NUCLEOTIDE SEQUENCE [LARGE SCALE GENOMIC DNA]</scope>
    <source>
        <strain evidence="2">mixupus</strain>
    </source>
</reference>
<proteinExistence type="predicted"/>
<gene>
    <name evidence="1" type="ORF">A176_005113</name>
</gene>
<dbReference type="EMBL" id="CP012109">
    <property type="protein sequence ID" value="AKQ68201.1"/>
    <property type="molecule type" value="Genomic_DNA"/>
</dbReference>
<evidence type="ECO:0000313" key="2">
    <source>
        <dbReference type="Proteomes" id="UP000009026"/>
    </source>
</evidence>
<protein>
    <submittedName>
        <fullName evidence="1">Uncharacterized protein</fullName>
    </submittedName>
</protein>